<comment type="caution">
    <text evidence="15">The sequence shown here is derived from an EMBL/GenBank/DDBJ whole genome shotgun (WGS) entry which is preliminary data.</text>
</comment>
<dbReference type="OrthoDB" id="626362at2"/>
<sequence length="460" mass="52161">MLLTISTTRRPASDLSFLLHKHPGKVQQVEISAGIAHLFYPESTDEKCTIALLLDIDPVGLVRKKNENDFALQQYVNDRPYVASSLMSAAIAKSFGTAMGGRCQLKPELVDIPFPLEVQLSGLPVSGGEELLRSLFVPLGYTVIASRYPIDPKFPEWGLSRFYSVQLTNTITIQQLLSHLYLLIPVCDNEKHYFVGQHEVEKLMEKGKDWLPSHPARELITKRYLKYKSSLTNEALSMLLKEEDEEQEDATEGAEHTPKLRVHDQRLQAVCDELLLTGAHSVADLGCGEGKLLKLLIEQKQFKKILGMDVSHRSLSIANDRLKTERMPDRQRARLGLIQGSLMYRDQRLEGYEAAALVEVIEHLDEPRLAAMEKVIFGYTKPIYVIITTPNKEYNVLFESMPENAMRHTDHRFEWTRQEFSDWGNRVAAEHGYHVSFKAVGEEQPEAGALTQMAIFSKNK</sequence>
<keyword evidence="16" id="KW-1185">Reference proteome</keyword>
<evidence type="ECO:0000256" key="2">
    <source>
        <dbReference type="ARBA" id="ARBA00009026"/>
    </source>
</evidence>
<keyword evidence="9" id="KW-0694">RNA-binding</keyword>
<evidence type="ECO:0000313" key="16">
    <source>
        <dbReference type="Proteomes" id="UP000293874"/>
    </source>
</evidence>
<comment type="similarity">
    <text evidence="2">Belongs to the methyltransferase superfamily. HEN1 family.</text>
</comment>
<dbReference type="PANTHER" id="PTHR21404">
    <property type="entry name" value="HEN1"/>
    <property type="match status" value="1"/>
</dbReference>
<dbReference type="Pfam" id="PF12623">
    <property type="entry name" value="Hen1_L"/>
    <property type="match status" value="1"/>
</dbReference>
<name>A0A4Q7MZJ7_9BACT</name>
<keyword evidence="6" id="KW-0949">S-adenosyl-L-methionine</keyword>
<reference evidence="15 16" key="1">
    <citation type="submission" date="2019-02" db="EMBL/GenBank/DDBJ databases">
        <title>Genomic Encyclopedia of Type Strains, Phase IV (KMG-IV): sequencing the most valuable type-strain genomes for metagenomic binning, comparative biology and taxonomic classification.</title>
        <authorList>
            <person name="Goeker M."/>
        </authorList>
    </citation>
    <scope>NUCLEOTIDE SEQUENCE [LARGE SCALE GENOMIC DNA]</scope>
    <source>
        <strain evidence="15 16">DSM 18116</strain>
    </source>
</reference>
<feature type="domain" description="Methyltransferase type 12" evidence="13">
    <location>
        <begin position="284"/>
        <end position="374"/>
    </location>
</feature>
<dbReference type="Gene3D" id="3.30.1610.20">
    <property type="entry name" value="Hen1, N-terminal domain"/>
    <property type="match status" value="1"/>
</dbReference>
<keyword evidence="8" id="KW-0460">Magnesium</keyword>
<dbReference type="SUPFAM" id="SSF53335">
    <property type="entry name" value="S-adenosyl-L-methionine-dependent methyltransferases"/>
    <property type="match status" value="1"/>
</dbReference>
<dbReference type="EMBL" id="SGXA01000002">
    <property type="protein sequence ID" value="RZS72663.1"/>
    <property type="molecule type" value="Genomic_DNA"/>
</dbReference>
<evidence type="ECO:0000256" key="5">
    <source>
        <dbReference type="ARBA" id="ARBA00022679"/>
    </source>
</evidence>
<dbReference type="Gene3D" id="3.40.50.150">
    <property type="entry name" value="Vaccinia Virus protein VP39"/>
    <property type="match status" value="1"/>
</dbReference>
<dbReference type="PANTHER" id="PTHR21404:SF3">
    <property type="entry name" value="SMALL RNA 2'-O-METHYLTRANSFERASE"/>
    <property type="match status" value="1"/>
</dbReference>
<keyword evidence="5 15" id="KW-0808">Transferase</keyword>
<evidence type="ECO:0000256" key="11">
    <source>
        <dbReference type="ARBA" id="ARBA00035025"/>
    </source>
</evidence>
<evidence type="ECO:0000256" key="4">
    <source>
        <dbReference type="ARBA" id="ARBA00022603"/>
    </source>
</evidence>
<dbReference type="InterPro" id="IPR024740">
    <property type="entry name" value="Hen1_N"/>
</dbReference>
<evidence type="ECO:0000259" key="14">
    <source>
        <dbReference type="Pfam" id="PF12623"/>
    </source>
</evidence>
<comment type="cofactor">
    <cofactor evidence="1">
        <name>Mg(2+)</name>
        <dbReference type="ChEBI" id="CHEBI:18420"/>
    </cofactor>
</comment>
<evidence type="ECO:0000256" key="9">
    <source>
        <dbReference type="ARBA" id="ARBA00022884"/>
    </source>
</evidence>
<dbReference type="GO" id="GO:0001510">
    <property type="term" value="P:RNA methylation"/>
    <property type="evidence" value="ECO:0007669"/>
    <property type="project" value="InterPro"/>
</dbReference>
<keyword evidence="4 15" id="KW-0489">Methyltransferase</keyword>
<dbReference type="InterPro" id="IPR026610">
    <property type="entry name" value="Hen1"/>
</dbReference>
<evidence type="ECO:0000259" key="13">
    <source>
        <dbReference type="Pfam" id="PF08242"/>
    </source>
</evidence>
<dbReference type="AlphaFoldDB" id="A0A4Q7MZJ7"/>
<organism evidence="15 16">
    <name type="scientific">Pseudobacter ginsenosidimutans</name>
    <dbReference type="NCBI Taxonomy" id="661488"/>
    <lineage>
        <taxon>Bacteria</taxon>
        <taxon>Pseudomonadati</taxon>
        <taxon>Bacteroidota</taxon>
        <taxon>Chitinophagia</taxon>
        <taxon>Chitinophagales</taxon>
        <taxon>Chitinophagaceae</taxon>
        <taxon>Pseudobacter</taxon>
    </lineage>
</organism>
<evidence type="ECO:0000256" key="10">
    <source>
        <dbReference type="ARBA" id="ARBA00023158"/>
    </source>
</evidence>
<dbReference type="Pfam" id="PF08242">
    <property type="entry name" value="Methyltransf_12"/>
    <property type="match status" value="1"/>
</dbReference>
<gene>
    <name evidence="15" type="ORF">EV199_4586</name>
</gene>
<dbReference type="Proteomes" id="UP000293874">
    <property type="component" value="Unassembled WGS sequence"/>
</dbReference>
<evidence type="ECO:0000256" key="12">
    <source>
        <dbReference type="ARBA" id="ARBA00048418"/>
    </source>
</evidence>
<feature type="domain" description="Hen1 N-terminal" evidence="14">
    <location>
        <begin position="1"/>
        <end position="239"/>
    </location>
</feature>
<dbReference type="InterPro" id="IPR013217">
    <property type="entry name" value="Methyltransf_12"/>
</dbReference>
<dbReference type="InterPro" id="IPR029063">
    <property type="entry name" value="SAM-dependent_MTases_sf"/>
</dbReference>
<dbReference type="EC" id="2.1.1.386" evidence="11"/>
<dbReference type="InterPro" id="IPR038546">
    <property type="entry name" value="Hen1_N_sf"/>
</dbReference>
<dbReference type="GO" id="GO:0046872">
    <property type="term" value="F:metal ion binding"/>
    <property type="evidence" value="ECO:0007669"/>
    <property type="project" value="UniProtKB-KW"/>
</dbReference>
<accession>A0A4Q7MZJ7</accession>
<dbReference type="GO" id="GO:0003723">
    <property type="term" value="F:RNA binding"/>
    <property type="evidence" value="ECO:0007669"/>
    <property type="project" value="UniProtKB-KW"/>
</dbReference>
<comment type="catalytic activity">
    <reaction evidence="12">
        <text>small RNA 3'-end nucleotide + S-adenosyl-L-methionine = small RNA 3'-end 2'-O-methylnucleotide + S-adenosyl-L-homocysteine + H(+)</text>
        <dbReference type="Rhea" id="RHEA:37887"/>
        <dbReference type="Rhea" id="RHEA-COMP:10415"/>
        <dbReference type="Rhea" id="RHEA-COMP:10416"/>
        <dbReference type="ChEBI" id="CHEBI:15378"/>
        <dbReference type="ChEBI" id="CHEBI:57856"/>
        <dbReference type="ChEBI" id="CHEBI:59789"/>
        <dbReference type="ChEBI" id="CHEBI:74896"/>
        <dbReference type="ChEBI" id="CHEBI:74898"/>
        <dbReference type="EC" id="2.1.1.386"/>
    </reaction>
</comment>
<evidence type="ECO:0000256" key="1">
    <source>
        <dbReference type="ARBA" id="ARBA00001946"/>
    </source>
</evidence>
<keyword evidence="10" id="KW-0943">RNA-mediated gene silencing</keyword>
<evidence type="ECO:0000256" key="3">
    <source>
        <dbReference type="ARBA" id="ARBA00021330"/>
    </source>
</evidence>
<evidence type="ECO:0000256" key="6">
    <source>
        <dbReference type="ARBA" id="ARBA00022691"/>
    </source>
</evidence>
<evidence type="ECO:0000313" key="15">
    <source>
        <dbReference type="EMBL" id="RZS72663.1"/>
    </source>
</evidence>
<dbReference type="NCBIfam" id="TIGR04074">
    <property type="entry name" value="bacter_Hen1"/>
    <property type="match status" value="1"/>
</dbReference>
<dbReference type="InterPro" id="IPR024026">
    <property type="entry name" value="3'-RNA_MeTfrase_Hen1_bac"/>
</dbReference>
<keyword evidence="7" id="KW-0479">Metal-binding</keyword>
<evidence type="ECO:0000256" key="7">
    <source>
        <dbReference type="ARBA" id="ARBA00022723"/>
    </source>
</evidence>
<protein>
    <recommendedName>
        <fullName evidence="3">Small RNA 2'-O-methyltransferase</fullName>
        <ecNumber evidence="11">2.1.1.386</ecNumber>
    </recommendedName>
</protein>
<dbReference type="RefSeq" id="WP_130543059.1">
    <property type="nucleotide sequence ID" value="NZ_CP042431.1"/>
</dbReference>
<evidence type="ECO:0000256" key="8">
    <source>
        <dbReference type="ARBA" id="ARBA00022842"/>
    </source>
</evidence>
<dbReference type="GO" id="GO:0031047">
    <property type="term" value="P:regulatory ncRNA-mediated gene silencing"/>
    <property type="evidence" value="ECO:0007669"/>
    <property type="project" value="UniProtKB-KW"/>
</dbReference>
<dbReference type="GO" id="GO:0090486">
    <property type="term" value="F:small RNA 2'-O-methyltransferase activity"/>
    <property type="evidence" value="ECO:0007669"/>
    <property type="project" value="UniProtKB-EC"/>
</dbReference>
<proteinExistence type="inferred from homology"/>